<comment type="similarity">
    <text evidence="1 4">Belongs to the HMBS family.</text>
</comment>
<dbReference type="GO" id="GO:0006782">
    <property type="term" value="P:protoporphyrinogen IX biosynthetic process"/>
    <property type="evidence" value="ECO:0007669"/>
    <property type="project" value="UniProtKB-UniRule"/>
</dbReference>
<comment type="caution">
    <text evidence="8">The sequence shown here is derived from an EMBL/GenBank/DDBJ whole genome shotgun (WGS) entry which is preliminary data.</text>
</comment>
<dbReference type="GO" id="GO:0005737">
    <property type="term" value="C:cytoplasm"/>
    <property type="evidence" value="ECO:0007669"/>
    <property type="project" value="UniProtKB-UniRule"/>
</dbReference>
<dbReference type="CDD" id="cd13644">
    <property type="entry name" value="PBP2_HemC_archaea"/>
    <property type="match status" value="1"/>
</dbReference>
<dbReference type="NCBIfam" id="TIGR00212">
    <property type="entry name" value="hemC"/>
    <property type="match status" value="1"/>
</dbReference>
<dbReference type="InterPro" id="IPR022417">
    <property type="entry name" value="Porphobilin_deaminase_N"/>
</dbReference>
<dbReference type="SUPFAM" id="SSF53850">
    <property type="entry name" value="Periplasmic binding protein-like II"/>
    <property type="match status" value="1"/>
</dbReference>
<evidence type="ECO:0000256" key="3">
    <source>
        <dbReference type="ARBA" id="ARBA00023244"/>
    </source>
</evidence>
<evidence type="ECO:0000313" key="7">
    <source>
        <dbReference type="EMBL" id="HGE66626.1"/>
    </source>
</evidence>
<dbReference type="PIRSF" id="PIRSF001438">
    <property type="entry name" value="4pyrrol_synth_OHMeBilane_synth"/>
    <property type="match status" value="1"/>
</dbReference>
<dbReference type="Gene3D" id="3.30.160.40">
    <property type="entry name" value="Porphobilinogen deaminase, C-terminal domain"/>
    <property type="match status" value="1"/>
</dbReference>
<organism evidence="8">
    <name type="scientific">Geoglobus ahangari</name>
    <dbReference type="NCBI Taxonomy" id="113653"/>
    <lineage>
        <taxon>Archaea</taxon>
        <taxon>Methanobacteriati</taxon>
        <taxon>Methanobacteriota</taxon>
        <taxon>Archaeoglobi</taxon>
        <taxon>Archaeoglobales</taxon>
        <taxon>Archaeoglobaceae</taxon>
        <taxon>Geoglobus</taxon>
    </lineage>
</organism>
<comment type="miscellaneous">
    <text evidence="4">The porphobilinogen subunits are added to the dipyrromethane group.</text>
</comment>
<evidence type="ECO:0000256" key="2">
    <source>
        <dbReference type="ARBA" id="ARBA00022679"/>
    </source>
</evidence>
<dbReference type="SUPFAM" id="SSF54782">
    <property type="entry name" value="Porphobilinogen deaminase (hydroxymethylbilane synthase), C-terminal domain"/>
    <property type="match status" value="1"/>
</dbReference>
<feature type="domain" description="Porphobilinogen deaminase C-terminal" evidence="6">
    <location>
        <begin position="218"/>
        <end position="284"/>
    </location>
</feature>
<dbReference type="InterPro" id="IPR000860">
    <property type="entry name" value="HemC"/>
</dbReference>
<reference evidence="8" key="1">
    <citation type="journal article" date="2020" name="mSystems">
        <title>Genome- and Community-Level Interaction Insights into Carbon Utilization and Element Cycling Functions of Hydrothermarchaeota in Hydrothermal Sediment.</title>
        <authorList>
            <person name="Zhou Z."/>
            <person name="Liu Y."/>
            <person name="Xu W."/>
            <person name="Pan J."/>
            <person name="Luo Z.H."/>
            <person name="Li M."/>
        </authorList>
    </citation>
    <scope>NUCLEOTIDE SEQUENCE [LARGE SCALE GENOMIC DNA]</scope>
    <source>
        <strain evidence="8">SpSt-62</strain>
        <strain evidence="7">SpSt-97</strain>
    </source>
</reference>
<dbReference type="Pfam" id="PF01379">
    <property type="entry name" value="Porphobil_deam"/>
    <property type="match status" value="1"/>
</dbReference>
<evidence type="ECO:0000259" key="5">
    <source>
        <dbReference type="Pfam" id="PF01379"/>
    </source>
</evidence>
<comment type="catalytic activity">
    <reaction evidence="4">
        <text>4 porphobilinogen + H2O = hydroxymethylbilane + 4 NH4(+)</text>
        <dbReference type="Rhea" id="RHEA:13185"/>
        <dbReference type="ChEBI" id="CHEBI:15377"/>
        <dbReference type="ChEBI" id="CHEBI:28938"/>
        <dbReference type="ChEBI" id="CHEBI:57845"/>
        <dbReference type="ChEBI" id="CHEBI:58126"/>
        <dbReference type="EC" id="2.5.1.61"/>
    </reaction>
</comment>
<proteinExistence type="inferred from homology"/>
<dbReference type="FunFam" id="3.40.190.10:FF:000005">
    <property type="entry name" value="Porphobilinogen deaminase"/>
    <property type="match status" value="1"/>
</dbReference>
<dbReference type="PANTHER" id="PTHR11557">
    <property type="entry name" value="PORPHOBILINOGEN DEAMINASE"/>
    <property type="match status" value="1"/>
</dbReference>
<dbReference type="EMBL" id="DTAK01000038">
    <property type="protein sequence ID" value="HGU59588.1"/>
    <property type="molecule type" value="Genomic_DNA"/>
</dbReference>
<accession>A0A7C4S886</accession>
<feature type="domain" description="Porphobilinogen deaminase N-terminal" evidence="5">
    <location>
        <begin position="5"/>
        <end position="208"/>
    </location>
</feature>
<dbReference type="EC" id="2.5.1.61" evidence="4"/>
<name>A0A7C4S886_9EURY</name>
<comment type="cofactor">
    <cofactor evidence="4">
        <name>dipyrromethane</name>
        <dbReference type="ChEBI" id="CHEBI:60342"/>
    </cofactor>
    <text evidence="4">Binds 1 dipyrromethane group covalently.</text>
</comment>
<evidence type="ECO:0000256" key="1">
    <source>
        <dbReference type="ARBA" id="ARBA00005638"/>
    </source>
</evidence>
<protein>
    <recommendedName>
        <fullName evidence="4">Probable porphobilinogen deaminase</fullName>
        <shortName evidence="4">PBG</shortName>
        <ecNumber evidence="4">2.5.1.61</ecNumber>
    </recommendedName>
    <alternativeName>
        <fullName evidence="4">Hydroxymethylbilane synthase</fullName>
        <shortName evidence="4">HMBS</shortName>
    </alternativeName>
    <alternativeName>
        <fullName evidence="4">Pre-uroporphyrinogen synthase</fullName>
    </alternativeName>
</protein>
<evidence type="ECO:0000259" key="6">
    <source>
        <dbReference type="Pfam" id="PF03900"/>
    </source>
</evidence>
<dbReference type="InterPro" id="IPR022418">
    <property type="entry name" value="Porphobilinogen_deaminase_C"/>
</dbReference>
<dbReference type="InterPro" id="IPR036803">
    <property type="entry name" value="Porphobilinogen_deaminase_C_sf"/>
</dbReference>
<evidence type="ECO:0000313" key="8">
    <source>
        <dbReference type="EMBL" id="HGU59588.1"/>
    </source>
</evidence>
<dbReference type="PRINTS" id="PR00151">
    <property type="entry name" value="PORPHBDMNASE"/>
</dbReference>
<dbReference type="HAMAP" id="MF_00260">
    <property type="entry name" value="Porphobil_deam"/>
    <property type="match status" value="1"/>
</dbReference>
<keyword evidence="2 4" id="KW-0808">Transferase</keyword>
<dbReference type="AlphaFoldDB" id="A0A7C4S886"/>
<feature type="modified residue" description="S-(dipyrrolylmethanemethyl)cysteine" evidence="4">
    <location>
        <position position="235"/>
    </location>
</feature>
<evidence type="ECO:0000256" key="4">
    <source>
        <dbReference type="HAMAP-Rule" id="MF_00260"/>
    </source>
</evidence>
<keyword evidence="3 4" id="KW-0627">Porphyrin biosynthesis</keyword>
<dbReference type="GO" id="GO:0004418">
    <property type="term" value="F:hydroxymethylbilane synthase activity"/>
    <property type="evidence" value="ECO:0007669"/>
    <property type="project" value="UniProtKB-UniRule"/>
</dbReference>
<dbReference type="PANTHER" id="PTHR11557:SF0">
    <property type="entry name" value="PORPHOBILINOGEN DEAMINASE"/>
    <property type="match status" value="1"/>
</dbReference>
<sequence length="292" mass="32614">MSEIIVVGTRGSKLALAQTSKVVEKLEEKGYNVEIKIIKSMGDIMKDKPLYEFKGSGAFVRTLEHALLKGEIDIAVHSYKDIPSKMLDGVTVAAVLKRDSPFDAFIARDGSTLDEIKPYAVIGTSSLRRRAQLGLYRPDLRFENIRGNIDTRLRKLKDGLYDAIVLAEAGLIRLGLEVEYHKLPIEKFVPSANQGIIAVQTRKGEEELVSFINHKDTWIEAEVERAVMKELGIGCAIPAGIYAECKGKVRLIVQIIKDRKEFKVDEEISKTSAVEEAKEIAKDLKRLVSINF</sequence>
<dbReference type="EMBL" id="DTPI01000031">
    <property type="protein sequence ID" value="HGE66626.1"/>
    <property type="molecule type" value="Genomic_DNA"/>
</dbReference>
<comment type="function">
    <text evidence="4">Tetrapolymerization of the monopyrrole PBG into the hydroxymethylbilane pre-uroporphyrinogen in several discrete steps.</text>
</comment>
<gene>
    <name evidence="4 8" type="primary">hemC</name>
    <name evidence="8" type="ORF">ENT89_05430</name>
    <name evidence="7" type="ORF">ENX77_05885</name>
</gene>
<dbReference type="Gene3D" id="3.40.190.10">
    <property type="entry name" value="Periplasmic binding protein-like II"/>
    <property type="match status" value="2"/>
</dbReference>
<dbReference type="Pfam" id="PF03900">
    <property type="entry name" value="Porphobil_deamC"/>
    <property type="match status" value="1"/>
</dbReference>